<accession>A0ABY8IXL3</accession>
<keyword evidence="2" id="KW-1133">Transmembrane helix</keyword>
<proteinExistence type="predicted"/>
<keyword evidence="2" id="KW-0472">Membrane</keyword>
<sequence>MINGGVRWINKRELSKYLTINYSTSEIRSMAIFHVLLFTDFMGLYMLFGHSELGFIFNIGLIPVIILNLWSILYVVAPYRFELSFVLFYGIWGLLTSFLHFLVIQKFLYNIVQFESLLFFYLGLTFYLFSIISVLVIQHLSLYDKIKIPEGPGAWPKWVAIIPGFSFLFAQLVFSAINSEDVKALIFVGGLTLVMIYPVLAVKLVHQYFFLKKHKKELSARYSGLGKSKKDRIFNGKKSKRHKQKAQGS</sequence>
<keyword evidence="2" id="KW-0812">Transmembrane</keyword>
<feature type="transmembrane region" description="Helical" evidence="2">
    <location>
        <begin position="54"/>
        <end position="76"/>
    </location>
</feature>
<evidence type="ECO:0000256" key="2">
    <source>
        <dbReference type="SAM" id="Phobius"/>
    </source>
</evidence>
<feature type="transmembrane region" description="Helical" evidence="2">
    <location>
        <begin position="31"/>
        <end position="48"/>
    </location>
</feature>
<dbReference type="RefSeq" id="WP_283075948.1">
    <property type="nucleotide sequence ID" value="NZ_CP121671.1"/>
</dbReference>
<feature type="transmembrane region" description="Helical" evidence="2">
    <location>
        <begin position="158"/>
        <end position="178"/>
    </location>
</feature>
<dbReference type="EMBL" id="CP121671">
    <property type="protein sequence ID" value="WFT73943.1"/>
    <property type="molecule type" value="Genomic_DNA"/>
</dbReference>
<evidence type="ECO:0000256" key="1">
    <source>
        <dbReference type="SAM" id="MobiDB-lite"/>
    </source>
</evidence>
<evidence type="ECO:0000313" key="4">
    <source>
        <dbReference type="Proteomes" id="UP001221597"/>
    </source>
</evidence>
<gene>
    <name evidence="3" type="ORF">P9989_16435</name>
</gene>
<organism evidence="3 4">
    <name type="scientific">Halobacillus naozhouensis</name>
    <dbReference type="NCBI Taxonomy" id="554880"/>
    <lineage>
        <taxon>Bacteria</taxon>
        <taxon>Bacillati</taxon>
        <taxon>Bacillota</taxon>
        <taxon>Bacilli</taxon>
        <taxon>Bacillales</taxon>
        <taxon>Bacillaceae</taxon>
        <taxon>Halobacillus</taxon>
    </lineage>
</organism>
<keyword evidence="4" id="KW-1185">Reference proteome</keyword>
<dbReference type="Proteomes" id="UP001221597">
    <property type="component" value="Chromosome"/>
</dbReference>
<name>A0ABY8IXL3_9BACI</name>
<reference evidence="3 4" key="1">
    <citation type="submission" date="2023-04" db="EMBL/GenBank/DDBJ databases">
        <title>Genome sequence of Halobacillus naozhouensis KACC 21980.</title>
        <authorList>
            <person name="Kim S."/>
            <person name="Heo J."/>
            <person name="Kwon S.-W."/>
        </authorList>
    </citation>
    <scope>NUCLEOTIDE SEQUENCE [LARGE SCALE GENOMIC DNA]</scope>
    <source>
        <strain evidence="3 4">KCTC 13234</strain>
    </source>
</reference>
<feature type="transmembrane region" description="Helical" evidence="2">
    <location>
        <begin position="83"/>
        <end position="104"/>
    </location>
</feature>
<feature type="transmembrane region" description="Helical" evidence="2">
    <location>
        <begin position="184"/>
        <end position="205"/>
    </location>
</feature>
<feature type="region of interest" description="Disordered" evidence="1">
    <location>
        <begin position="229"/>
        <end position="249"/>
    </location>
</feature>
<protein>
    <submittedName>
        <fullName evidence="3">Uncharacterized protein</fullName>
    </submittedName>
</protein>
<evidence type="ECO:0000313" key="3">
    <source>
        <dbReference type="EMBL" id="WFT73943.1"/>
    </source>
</evidence>
<feature type="transmembrane region" description="Helical" evidence="2">
    <location>
        <begin position="116"/>
        <end position="137"/>
    </location>
</feature>